<comment type="caution">
    <text evidence="1">The sequence shown here is derived from an EMBL/GenBank/DDBJ whole genome shotgun (WGS) entry which is preliminary data.</text>
</comment>
<dbReference type="AlphaFoldDB" id="A0A9N9H383"/>
<name>A0A9N9H383_9GLOM</name>
<sequence>NHYKQWKKDANYFLGGVLDPSKKALRRSAKKAVFGPFEVLVDNTLYGRDLTKKSDGQIGGVQNIIISDPEYSDLRALEAHKINDLEDMISKFFQFRSAMIEEVI</sequence>
<dbReference type="Proteomes" id="UP000789572">
    <property type="component" value="Unassembled WGS sequence"/>
</dbReference>
<evidence type="ECO:0000313" key="2">
    <source>
        <dbReference type="Proteomes" id="UP000789572"/>
    </source>
</evidence>
<dbReference type="OrthoDB" id="2448501at2759"/>
<gene>
    <name evidence="1" type="ORF">POCULU_LOCUS10148</name>
</gene>
<accession>A0A9N9H383</accession>
<dbReference type="EMBL" id="CAJVPJ010004713">
    <property type="protein sequence ID" value="CAG8654886.1"/>
    <property type="molecule type" value="Genomic_DNA"/>
</dbReference>
<keyword evidence="2" id="KW-1185">Reference proteome</keyword>
<protein>
    <submittedName>
        <fullName evidence="1">3526_t:CDS:1</fullName>
    </submittedName>
</protein>
<proteinExistence type="predicted"/>
<organism evidence="1 2">
    <name type="scientific">Paraglomus occultum</name>
    <dbReference type="NCBI Taxonomy" id="144539"/>
    <lineage>
        <taxon>Eukaryota</taxon>
        <taxon>Fungi</taxon>
        <taxon>Fungi incertae sedis</taxon>
        <taxon>Mucoromycota</taxon>
        <taxon>Glomeromycotina</taxon>
        <taxon>Glomeromycetes</taxon>
        <taxon>Paraglomerales</taxon>
        <taxon>Paraglomeraceae</taxon>
        <taxon>Paraglomus</taxon>
    </lineage>
</organism>
<evidence type="ECO:0000313" key="1">
    <source>
        <dbReference type="EMBL" id="CAG8654886.1"/>
    </source>
</evidence>
<feature type="non-terminal residue" evidence="1">
    <location>
        <position position="1"/>
    </location>
</feature>
<reference evidence="1" key="1">
    <citation type="submission" date="2021-06" db="EMBL/GenBank/DDBJ databases">
        <authorList>
            <person name="Kallberg Y."/>
            <person name="Tangrot J."/>
            <person name="Rosling A."/>
        </authorList>
    </citation>
    <scope>NUCLEOTIDE SEQUENCE</scope>
    <source>
        <strain evidence="1">IA702</strain>
    </source>
</reference>